<dbReference type="SUPFAM" id="SSF56112">
    <property type="entry name" value="Protein kinase-like (PK-like)"/>
    <property type="match status" value="1"/>
</dbReference>
<feature type="non-terminal residue" evidence="2">
    <location>
        <position position="913"/>
    </location>
</feature>
<dbReference type="Pfam" id="PF00454">
    <property type="entry name" value="PI3_PI4_kinase"/>
    <property type="match status" value="1"/>
</dbReference>
<organism evidence="2 3">
    <name type="scientific">Iphiclides podalirius</name>
    <name type="common">scarce swallowtail</name>
    <dbReference type="NCBI Taxonomy" id="110791"/>
    <lineage>
        <taxon>Eukaryota</taxon>
        <taxon>Metazoa</taxon>
        <taxon>Ecdysozoa</taxon>
        <taxon>Arthropoda</taxon>
        <taxon>Hexapoda</taxon>
        <taxon>Insecta</taxon>
        <taxon>Pterygota</taxon>
        <taxon>Neoptera</taxon>
        <taxon>Endopterygota</taxon>
        <taxon>Lepidoptera</taxon>
        <taxon>Glossata</taxon>
        <taxon>Ditrysia</taxon>
        <taxon>Papilionoidea</taxon>
        <taxon>Papilionidae</taxon>
        <taxon>Papilioninae</taxon>
        <taxon>Iphiclides</taxon>
    </lineage>
</organism>
<dbReference type="InterPro" id="IPR050517">
    <property type="entry name" value="DDR_Repair_Kinase"/>
</dbReference>
<dbReference type="EMBL" id="OW152841">
    <property type="protein sequence ID" value="CAH2062113.1"/>
    <property type="molecule type" value="Genomic_DNA"/>
</dbReference>
<evidence type="ECO:0000313" key="3">
    <source>
        <dbReference type="Proteomes" id="UP000837857"/>
    </source>
</evidence>
<dbReference type="InterPro" id="IPR036940">
    <property type="entry name" value="PI3/4_kinase_cat_sf"/>
</dbReference>
<sequence length="913" mass="101192">MLKLVTFSGKQSKRAVTVKSVTREFSLKELVDSFGTLSDWDQLTLQQKGSLERRLPPLWADPTTFEAQFEKWADATPSGGAGWLGKMASAWRSDSRRGLGWLQTLRLGDGSHFAAAATVEAVALERIADDEATVTVRRLLCDIRERDCLAEWAARLMARCVCLGSRLAEQPEALSASRSLSLSHALRWCASANEMALPSQVLNCLRTIDKKERGSLAWLNQELTALRRLALNKGDVEGLSVTLKRAEVEAVLYREGAPLEHFIGINNLELLLNRDLKCKPIRFLYLTLSIISQQGEDEDHTGRDTTKVFRDKGAFGGAQQEGAPVHGAGGLEQYDALWEQASAGGERDSILTDMAHTLDWALALGLALDYAALADLMLHRVGSSQAIGEEAARAVVKQLETLAQLLDEFAVDALKGSAPALGAAASRLVEELLREESAAGLARGWLQLVADPEHSLLHYCRELHSASERGDGAAWANAFGRMRRKMFENPHAGPDYKVLGKHQGALYALEDFDPEKKESTKQTLARLVGELDSSRRAEGGPRQLRLSQLCPALARLSDAGASETACLSRLLGLPRGGRVHKFEEQVTVFRSARRPALVTILLADGQRRRLLVKGGEPLRRDAAAMRLLRTLTLGGRRPTPRIHYNVTPLGEDCGLIEYLEDHETLRSVISSRYDLEGVLQNDVEDLNPDPEECLRRFRLNCSKVPAHSLRSVMEFRSPSVEDFIARKRRFQECLSVVTFSSWILGLGDRHLDNLMYSNRDGSLVPVDWNPVLRHGRAELPPARLTRALLAPCSPAVLESQLQQLAESAREHQRILMAVFRVSFGWMGRDFEDGMRDVGDLVSGSALPHQVSLRGLQRSPGGRAARGADLLKRAFHDCVQKESYCVQEQISDLLRHCTDPRVLSVTRSPWEPWV</sequence>
<dbReference type="PROSITE" id="PS50290">
    <property type="entry name" value="PI3_4_KINASE_3"/>
    <property type="match status" value="1"/>
</dbReference>
<feature type="domain" description="PI3K/PI4K catalytic" evidence="1">
    <location>
        <begin position="582"/>
        <end position="882"/>
    </location>
</feature>
<dbReference type="SMART" id="SM00146">
    <property type="entry name" value="PI3Kc"/>
    <property type="match status" value="1"/>
</dbReference>
<dbReference type="Gene3D" id="1.10.1070.11">
    <property type="entry name" value="Phosphatidylinositol 3-/4-kinase, catalytic domain"/>
    <property type="match status" value="1"/>
</dbReference>
<dbReference type="InterPro" id="IPR000403">
    <property type="entry name" value="PI3/4_kinase_cat_dom"/>
</dbReference>
<dbReference type="InterPro" id="IPR011009">
    <property type="entry name" value="Kinase-like_dom_sf"/>
</dbReference>
<dbReference type="PANTHER" id="PTHR11139">
    <property type="entry name" value="ATAXIA TELANGIECTASIA MUTATED ATM -RELATED"/>
    <property type="match status" value="1"/>
</dbReference>
<protein>
    <recommendedName>
        <fullName evidence="1">PI3K/PI4K catalytic domain-containing protein</fullName>
    </recommendedName>
</protein>
<evidence type="ECO:0000313" key="2">
    <source>
        <dbReference type="EMBL" id="CAH2062113.1"/>
    </source>
</evidence>
<dbReference type="Proteomes" id="UP000837857">
    <property type="component" value="Chromosome 29"/>
</dbReference>
<evidence type="ECO:0000259" key="1">
    <source>
        <dbReference type="PROSITE" id="PS50290"/>
    </source>
</evidence>
<reference evidence="2" key="1">
    <citation type="submission" date="2022-03" db="EMBL/GenBank/DDBJ databases">
        <authorList>
            <person name="Martin H S."/>
        </authorList>
    </citation>
    <scope>NUCLEOTIDE SEQUENCE</scope>
</reference>
<accession>A0ABN8IRC4</accession>
<gene>
    <name evidence="2" type="ORF">IPOD504_LOCUS11692</name>
</gene>
<name>A0ABN8IRC4_9NEOP</name>
<keyword evidence="3" id="KW-1185">Reference proteome</keyword>
<proteinExistence type="predicted"/>
<dbReference type="Gene3D" id="3.30.1010.10">
    <property type="entry name" value="Phosphatidylinositol 3-kinase Catalytic Subunit, Chain A, domain 4"/>
    <property type="match status" value="1"/>
</dbReference>